<dbReference type="OrthoDB" id="6448154at2"/>
<gene>
    <name evidence="1" type="ORF">C5E00_03690</name>
</gene>
<proteinExistence type="predicted"/>
<dbReference type="EMBL" id="PSZG01000001">
    <property type="protein sequence ID" value="RKO75946.1"/>
    <property type="molecule type" value="Genomic_DNA"/>
</dbReference>
<protein>
    <submittedName>
        <fullName evidence="1">Uncharacterized protein</fullName>
    </submittedName>
</protein>
<dbReference type="Proteomes" id="UP000269665">
    <property type="component" value="Unassembled WGS sequence"/>
</dbReference>
<comment type="caution">
    <text evidence="1">The sequence shown here is derived from an EMBL/GenBank/DDBJ whole genome shotgun (WGS) entry which is preliminary data.</text>
</comment>
<reference evidence="1 2" key="1">
    <citation type="journal article" date="2018" name="BMC Genomics">
        <title>High genomic variability in the plant pathogenic bacterium Pectobacterium parmentieri deciphered from de novo assembled complete genomes.</title>
        <authorList>
            <person name="Zoledowska S."/>
            <person name="Motyka-Pomagruk A."/>
            <person name="Sledz W."/>
            <person name="Mengoni A."/>
            <person name="Lojkowska E."/>
        </authorList>
    </citation>
    <scope>NUCLEOTIDE SEQUENCE [LARGE SCALE GENOMIC DNA]</scope>
    <source>
        <strain evidence="1 2">IFB5626</strain>
    </source>
</reference>
<evidence type="ECO:0000313" key="2">
    <source>
        <dbReference type="Proteomes" id="UP000269665"/>
    </source>
</evidence>
<sequence length="77" mass="8947">MRDILSLTGGQPLAGQIRSRRICPSLAALRCSWLSIALKGQRFALFKTLTFCPETRIIWSIYANYVCKRDDFIWHDR</sequence>
<dbReference type="AlphaFoldDB" id="A0A8B3F5K9"/>
<accession>A0A8B3F5K9</accession>
<evidence type="ECO:0000313" key="1">
    <source>
        <dbReference type="EMBL" id="RKO75946.1"/>
    </source>
</evidence>
<name>A0A8B3F5K9_PECPM</name>
<organism evidence="1 2">
    <name type="scientific">Pectobacterium parmentieri</name>
    <dbReference type="NCBI Taxonomy" id="1905730"/>
    <lineage>
        <taxon>Bacteria</taxon>
        <taxon>Pseudomonadati</taxon>
        <taxon>Pseudomonadota</taxon>
        <taxon>Gammaproteobacteria</taxon>
        <taxon>Enterobacterales</taxon>
        <taxon>Pectobacteriaceae</taxon>
        <taxon>Pectobacterium</taxon>
    </lineage>
</organism>